<keyword evidence="8" id="KW-0378">Hydrolase</keyword>
<dbReference type="EMBL" id="JAVHUL010000002">
    <property type="protein sequence ID" value="MDQ7916257.1"/>
    <property type="molecule type" value="Genomic_DNA"/>
</dbReference>
<evidence type="ECO:0000256" key="8">
    <source>
        <dbReference type="HAMAP-Rule" id="MF_02040"/>
    </source>
</evidence>
<comment type="function">
    <text evidence="8">Binds and transfers iron-sulfur (Fe-S) clusters to target apoproteins. Can hydrolyze ATP.</text>
</comment>
<dbReference type="InterPro" id="IPR044304">
    <property type="entry name" value="NUBPL-like"/>
</dbReference>
<dbReference type="GO" id="GO:0005524">
    <property type="term" value="F:ATP binding"/>
    <property type="evidence" value="ECO:0007669"/>
    <property type="project" value="UniProtKB-KW"/>
</dbReference>
<keyword evidence="6 8" id="KW-0408">Iron</keyword>
<evidence type="ECO:0000256" key="1">
    <source>
        <dbReference type="ARBA" id="ARBA00007352"/>
    </source>
</evidence>
<organism evidence="10 11">
    <name type="scientific">Mesonia profundi</name>
    <dbReference type="NCBI Taxonomy" id="3070998"/>
    <lineage>
        <taxon>Bacteria</taxon>
        <taxon>Pseudomonadati</taxon>
        <taxon>Bacteroidota</taxon>
        <taxon>Flavobacteriia</taxon>
        <taxon>Flavobacteriales</taxon>
        <taxon>Flavobacteriaceae</taxon>
        <taxon>Mesonia</taxon>
    </lineage>
</organism>
<dbReference type="Pfam" id="PF01883">
    <property type="entry name" value="FeS_assembly_P"/>
    <property type="match status" value="1"/>
</dbReference>
<feature type="binding site" evidence="8">
    <location>
        <begin position="108"/>
        <end position="115"/>
    </location>
    <ligand>
        <name>ATP</name>
        <dbReference type="ChEBI" id="CHEBI:30616"/>
    </ligand>
</feature>
<keyword evidence="11" id="KW-1185">Reference proteome</keyword>
<comment type="similarity">
    <text evidence="2">In the C-terminal section; belongs to the Mrp/NBP35 ATP-binding proteins family.</text>
</comment>
<dbReference type="InterPro" id="IPR034904">
    <property type="entry name" value="FSCA_dom_sf"/>
</dbReference>
<evidence type="ECO:0000256" key="4">
    <source>
        <dbReference type="ARBA" id="ARBA00022741"/>
    </source>
</evidence>
<evidence type="ECO:0000256" key="3">
    <source>
        <dbReference type="ARBA" id="ARBA00022723"/>
    </source>
</evidence>
<protein>
    <recommendedName>
        <fullName evidence="8">Iron-sulfur cluster carrier protein</fullName>
    </recommendedName>
</protein>
<dbReference type="Gene3D" id="3.40.50.300">
    <property type="entry name" value="P-loop containing nucleotide triphosphate hydrolases"/>
    <property type="match status" value="1"/>
</dbReference>
<dbReference type="InterPro" id="IPR033756">
    <property type="entry name" value="YlxH/NBP35"/>
</dbReference>
<evidence type="ECO:0000256" key="2">
    <source>
        <dbReference type="ARBA" id="ARBA00008205"/>
    </source>
</evidence>
<keyword evidence="3 8" id="KW-0479">Metal-binding</keyword>
<evidence type="ECO:0000259" key="9">
    <source>
        <dbReference type="Pfam" id="PF01883"/>
    </source>
</evidence>
<feature type="domain" description="MIP18 family-like" evidence="9">
    <location>
        <begin position="6"/>
        <end position="73"/>
    </location>
</feature>
<dbReference type="Proteomes" id="UP001230915">
    <property type="component" value="Unassembled WGS sequence"/>
</dbReference>
<dbReference type="SUPFAM" id="SSF117916">
    <property type="entry name" value="Fe-S cluster assembly (FSCA) domain-like"/>
    <property type="match status" value="1"/>
</dbReference>
<accession>A0ABU0ZXW2</accession>
<keyword evidence="7 8" id="KW-0411">Iron-sulfur</keyword>
<dbReference type="InterPro" id="IPR019591">
    <property type="entry name" value="Mrp/NBP35_ATP-bd"/>
</dbReference>
<dbReference type="PANTHER" id="PTHR42961:SF2">
    <property type="entry name" value="IRON-SULFUR PROTEIN NUBPL"/>
    <property type="match status" value="1"/>
</dbReference>
<dbReference type="SUPFAM" id="SSF52540">
    <property type="entry name" value="P-loop containing nucleoside triphosphate hydrolases"/>
    <property type="match status" value="1"/>
</dbReference>
<evidence type="ECO:0000313" key="11">
    <source>
        <dbReference type="Proteomes" id="UP001230915"/>
    </source>
</evidence>
<dbReference type="CDD" id="cd02037">
    <property type="entry name" value="Mrp_NBP35"/>
    <property type="match status" value="1"/>
</dbReference>
<evidence type="ECO:0000313" key="10">
    <source>
        <dbReference type="EMBL" id="MDQ7916257.1"/>
    </source>
</evidence>
<keyword evidence="4 8" id="KW-0547">Nucleotide-binding</keyword>
<dbReference type="InterPro" id="IPR002744">
    <property type="entry name" value="MIP18-like"/>
</dbReference>
<comment type="similarity">
    <text evidence="8">Belongs to the Mrp/NBP35 ATP-binding proteins family.</text>
</comment>
<dbReference type="PROSITE" id="PS01215">
    <property type="entry name" value="MRP"/>
    <property type="match status" value="1"/>
</dbReference>
<dbReference type="Pfam" id="PF10609">
    <property type="entry name" value="ParA"/>
    <property type="match status" value="1"/>
</dbReference>
<sequence>MKLQKNEILKALETISVSGEGQNMVESGVVKNVLTFGDEVIVDLQLTTPALHIKKRAEVDVMKAIHEHVYKKAKVKVNIKVDAPKDTKNEIKGKAIPGIKNIVAVASGKGGVGKSTVTANLAVSLAKMGFKVGLLDADIYGPSTTMMFDVEREKPLSVTVDGKSKMKPVENYGVKILSIGFFTKPSQAVIWRGPMAAKALNQMIFDADWGELDFLLVDLPPGTGDIHLSIMQSLPITGAVIVSTPQNVALADAKKGVAMFRQESINVPIIGIIENMAYFTPEELPDNKYYIFGEKGAKNLAKDLEIPFLGELPLVQSIRESGDIGRPAALQTGTPIALALEEITKNVVQQTVDRNKDLPPTEAIKITTMAGCSAVKN</sequence>
<keyword evidence="5 8" id="KW-0067">ATP-binding</keyword>
<comment type="similarity">
    <text evidence="1">In the N-terminal section; belongs to the MIP18 family.</text>
</comment>
<gene>
    <name evidence="10" type="ORF">RBU60_01620</name>
</gene>
<dbReference type="Gene3D" id="3.30.300.130">
    <property type="entry name" value="Fe-S cluster assembly (FSCA)"/>
    <property type="match status" value="1"/>
</dbReference>
<dbReference type="InterPro" id="IPR027417">
    <property type="entry name" value="P-loop_NTPase"/>
</dbReference>
<evidence type="ECO:0000256" key="5">
    <source>
        <dbReference type="ARBA" id="ARBA00022840"/>
    </source>
</evidence>
<dbReference type="PANTHER" id="PTHR42961">
    <property type="entry name" value="IRON-SULFUR PROTEIN NUBPL"/>
    <property type="match status" value="1"/>
</dbReference>
<dbReference type="RefSeq" id="WP_308862871.1">
    <property type="nucleotide sequence ID" value="NZ_JAVHUL010000002.1"/>
</dbReference>
<evidence type="ECO:0000256" key="7">
    <source>
        <dbReference type="ARBA" id="ARBA00023014"/>
    </source>
</evidence>
<reference evidence="10 11" key="1">
    <citation type="submission" date="2023-08" db="EMBL/GenBank/DDBJ databases">
        <title>Mesonia sp. MT50, isolated from deep-sea sediment of the Mariana Trench.</title>
        <authorList>
            <person name="Fu H."/>
        </authorList>
    </citation>
    <scope>NUCLEOTIDE SEQUENCE [LARGE SCALE GENOMIC DNA]</scope>
    <source>
        <strain evidence="10 11">MT50</strain>
    </source>
</reference>
<proteinExistence type="inferred from homology"/>
<comment type="caution">
    <text evidence="10">The sequence shown here is derived from an EMBL/GenBank/DDBJ whole genome shotgun (WGS) entry which is preliminary data.</text>
</comment>
<dbReference type="InterPro" id="IPR000808">
    <property type="entry name" value="Mrp-like_CS"/>
</dbReference>
<comment type="subunit">
    <text evidence="8">Homodimer.</text>
</comment>
<name>A0ABU0ZXW2_9FLAO</name>
<evidence type="ECO:0000256" key="6">
    <source>
        <dbReference type="ARBA" id="ARBA00023004"/>
    </source>
</evidence>
<dbReference type="HAMAP" id="MF_02040">
    <property type="entry name" value="Mrp_NBP35"/>
    <property type="match status" value="1"/>
</dbReference>